<keyword evidence="1" id="KW-0547">Nucleotide-binding</keyword>
<dbReference type="GO" id="GO:0003924">
    <property type="term" value="F:GTPase activity"/>
    <property type="evidence" value="ECO:0007669"/>
    <property type="project" value="InterPro"/>
</dbReference>
<dbReference type="AlphaFoldDB" id="A0AA39WC97"/>
<dbReference type="GO" id="GO:0005525">
    <property type="term" value="F:GTP binding"/>
    <property type="evidence" value="ECO:0007669"/>
    <property type="project" value="UniProtKB-KW"/>
</dbReference>
<dbReference type="InterPro" id="IPR027417">
    <property type="entry name" value="P-loop_NTPase"/>
</dbReference>
<dbReference type="InterPro" id="IPR003578">
    <property type="entry name" value="Small_GTPase_Rho"/>
</dbReference>
<dbReference type="Pfam" id="PF00071">
    <property type="entry name" value="Ras"/>
    <property type="match status" value="1"/>
</dbReference>
<dbReference type="GO" id="GO:0007264">
    <property type="term" value="P:small GTPase-mediated signal transduction"/>
    <property type="evidence" value="ECO:0007669"/>
    <property type="project" value="InterPro"/>
</dbReference>
<accession>A0AA39WC97</accession>
<gene>
    <name evidence="4" type="ORF">B0T14DRAFT_341604</name>
</gene>
<protein>
    <recommendedName>
        <fullName evidence="6">Fungal N-terminal domain-containing protein</fullName>
    </recommendedName>
</protein>
<dbReference type="EMBL" id="JAULSU010000007">
    <property type="protein sequence ID" value="KAK0612145.1"/>
    <property type="molecule type" value="Genomic_DNA"/>
</dbReference>
<evidence type="ECO:0000256" key="1">
    <source>
        <dbReference type="ARBA" id="ARBA00022741"/>
    </source>
</evidence>
<evidence type="ECO:0000256" key="3">
    <source>
        <dbReference type="SAM" id="MobiDB-lite"/>
    </source>
</evidence>
<name>A0AA39WC97_9PEZI</name>
<dbReference type="SMART" id="SM00174">
    <property type="entry name" value="RHO"/>
    <property type="match status" value="1"/>
</dbReference>
<organism evidence="4 5">
    <name type="scientific">Immersiella caudata</name>
    <dbReference type="NCBI Taxonomy" id="314043"/>
    <lineage>
        <taxon>Eukaryota</taxon>
        <taxon>Fungi</taxon>
        <taxon>Dikarya</taxon>
        <taxon>Ascomycota</taxon>
        <taxon>Pezizomycotina</taxon>
        <taxon>Sordariomycetes</taxon>
        <taxon>Sordariomycetidae</taxon>
        <taxon>Sordariales</taxon>
        <taxon>Lasiosphaeriaceae</taxon>
        <taxon>Immersiella</taxon>
    </lineage>
</organism>
<feature type="region of interest" description="Disordered" evidence="3">
    <location>
        <begin position="304"/>
        <end position="366"/>
    </location>
</feature>
<dbReference type="SUPFAM" id="SSF52540">
    <property type="entry name" value="P-loop containing nucleoside triphosphate hydrolases"/>
    <property type="match status" value="1"/>
</dbReference>
<dbReference type="Proteomes" id="UP001175000">
    <property type="component" value="Unassembled WGS sequence"/>
</dbReference>
<evidence type="ECO:0000313" key="4">
    <source>
        <dbReference type="EMBL" id="KAK0612145.1"/>
    </source>
</evidence>
<reference evidence="4" key="1">
    <citation type="submission" date="2023-06" db="EMBL/GenBank/DDBJ databases">
        <title>Genome-scale phylogeny and comparative genomics of the fungal order Sordariales.</title>
        <authorList>
            <consortium name="Lawrence Berkeley National Laboratory"/>
            <person name="Hensen N."/>
            <person name="Bonometti L."/>
            <person name="Westerberg I."/>
            <person name="Brannstrom I.O."/>
            <person name="Guillou S."/>
            <person name="Cros-Aarteil S."/>
            <person name="Calhoun S."/>
            <person name="Haridas S."/>
            <person name="Kuo A."/>
            <person name="Mondo S."/>
            <person name="Pangilinan J."/>
            <person name="Riley R."/>
            <person name="Labutti K."/>
            <person name="Andreopoulos B."/>
            <person name="Lipzen A."/>
            <person name="Chen C."/>
            <person name="Yanf M."/>
            <person name="Daum C."/>
            <person name="Ng V."/>
            <person name="Clum A."/>
            <person name="Steindorff A."/>
            <person name="Ohm R."/>
            <person name="Martin F."/>
            <person name="Silar P."/>
            <person name="Natvig D."/>
            <person name="Lalanne C."/>
            <person name="Gautier V."/>
            <person name="Ament-Velasquez S.L."/>
            <person name="Kruys A."/>
            <person name="Hutchinson M.I."/>
            <person name="Powell A.J."/>
            <person name="Barry K."/>
            <person name="Miller A.N."/>
            <person name="Grigoriev I.V."/>
            <person name="Debuchy R."/>
            <person name="Gladieux P."/>
            <person name="Thoren M.H."/>
            <person name="Johannesson H."/>
        </authorList>
    </citation>
    <scope>NUCLEOTIDE SEQUENCE</scope>
    <source>
        <strain evidence="4">CBS 606.72</strain>
    </source>
</reference>
<evidence type="ECO:0008006" key="6">
    <source>
        <dbReference type="Google" id="ProtNLM"/>
    </source>
</evidence>
<keyword evidence="2" id="KW-0342">GTP-binding</keyword>
<dbReference type="InterPro" id="IPR001806">
    <property type="entry name" value="Small_GTPase"/>
</dbReference>
<keyword evidence="5" id="KW-1185">Reference proteome</keyword>
<dbReference type="PANTHER" id="PTHR24072">
    <property type="entry name" value="RHO FAMILY GTPASE"/>
    <property type="match status" value="1"/>
</dbReference>
<dbReference type="Gene3D" id="3.40.50.300">
    <property type="entry name" value="P-loop containing nucleotide triphosphate hydrolases"/>
    <property type="match status" value="1"/>
</dbReference>
<evidence type="ECO:0000313" key="5">
    <source>
        <dbReference type="Proteomes" id="UP001175000"/>
    </source>
</evidence>
<sequence>MADPLSIAASIVGLLATSGKICSVLSSFISGVIDAPQSARDVLAAVEEMRGVLEIVQGLLETLSTLPSRRKSLVRFDLVTITFSGCILTLSELESIVCFKNGLMRRFRWVWEEKRIMRLLPRLESQKASLSLMVTTLVCQSNIVAMESRDKLLDAVRSVVQRDSKLAARIHQIDDLQPTDDHSTQFYDNDSSLTDLTTPRLAGFPNASEISLGPASLRSPTSSQQCTSLLREFETILKTSRVYTRVRSSKTDLSFTSSAVRSHAWSHLSLNDISIVAVFRLPLTLDDINQFGSGLTFSPLLENQHGASAPGDQKTFLGEKPDGSSTPWPSAPLHWALSSKAMRSPKPPGSPHPDTSGSDDEDALLSPHQRIARSTIKLVIVGDRETMKAETLLLYTTNFVYTSAVSDYDQRRYVSIGGDLHALTAFATSSGVESSARRERISTYTGTDIFLVFVRIGKLTTYRNVERLWAPEIRENCPDTPFLVVGIECPKDKLSASEGLTDANFRDYTSLGHSIAARFGAVGYVKCNSWIQRGLEHAFDKAFAAVLSHRQAGND</sequence>
<comment type="caution">
    <text evidence="4">The sequence shown here is derived from an EMBL/GenBank/DDBJ whole genome shotgun (WGS) entry which is preliminary data.</text>
</comment>
<evidence type="ECO:0000256" key="2">
    <source>
        <dbReference type="ARBA" id="ARBA00023134"/>
    </source>
</evidence>
<proteinExistence type="predicted"/>